<evidence type="ECO:0000256" key="24">
    <source>
        <dbReference type="PROSITE-ProRule" id="PRU00302"/>
    </source>
</evidence>
<dbReference type="GeneTree" id="ENSGT00940000160168"/>
<feature type="transmembrane region" description="Helical" evidence="25">
    <location>
        <begin position="561"/>
        <end position="586"/>
    </location>
</feature>
<evidence type="ECO:0000256" key="8">
    <source>
        <dbReference type="ARBA" id="ARBA00022729"/>
    </source>
</evidence>
<dbReference type="PANTHER" id="PTHR19325:SF493">
    <property type="entry name" value="E-SELECTIN"/>
    <property type="match status" value="1"/>
</dbReference>
<dbReference type="PROSITE" id="PS50041">
    <property type="entry name" value="C_TYPE_LECTIN_2"/>
    <property type="match status" value="1"/>
</dbReference>
<evidence type="ECO:0000256" key="3">
    <source>
        <dbReference type="ARBA" id="ARBA00022475"/>
    </source>
</evidence>
<evidence type="ECO:0000256" key="19">
    <source>
        <dbReference type="ARBA" id="ARBA00041401"/>
    </source>
</evidence>
<dbReference type="GO" id="GO:1903238">
    <property type="term" value="P:positive regulation of leukocyte tethering or rolling"/>
    <property type="evidence" value="ECO:0007669"/>
    <property type="project" value="Ensembl"/>
</dbReference>
<dbReference type="InterPro" id="IPR033991">
    <property type="entry name" value="Selectin_CTLD"/>
</dbReference>
<evidence type="ECO:0000256" key="22">
    <source>
        <dbReference type="ARBA" id="ARBA00045695"/>
    </source>
</evidence>
<keyword evidence="8" id="KW-0732">Signal</keyword>
<dbReference type="InterPro" id="IPR000742">
    <property type="entry name" value="EGF"/>
</dbReference>
<reference evidence="29" key="2">
    <citation type="submission" date="2025-09" db="UniProtKB">
        <authorList>
            <consortium name="Ensembl"/>
        </authorList>
    </citation>
    <scope>IDENTIFICATION</scope>
</reference>
<keyword evidence="15 23" id="KW-1015">Disulfide bond</keyword>
<feature type="disulfide bond" evidence="23">
    <location>
        <begin position="171"/>
        <end position="180"/>
    </location>
</feature>
<dbReference type="SMART" id="SM00181">
    <property type="entry name" value="EGF"/>
    <property type="match status" value="1"/>
</dbReference>
<dbReference type="PROSITE" id="PS50923">
    <property type="entry name" value="SUSHI"/>
    <property type="match status" value="6"/>
</dbReference>
<proteinExistence type="inferred from homology"/>
<feature type="domain" description="Sushi" evidence="28">
    <location>
        <begin position="184"/>
        <end position="246"/>
    </location>
</feature>
<dbReference type="GO" id="GO:0005509">
    <property type="term" value="F:calcium ion binding"/>
    <property type="evidence" value="ECO:0007669"/>
    <property type="project" value="InterPro"/>
</dbReference>
<dbReference type="CDD" id="cd00033">
    <property type="entry name" value="CCP"/>
    <property type="match status" value="6"/>
</dbReference>
<dbReference type="Pfam" id="PF00084">
    <property type="entry name" value="Sushi"/>
    <property type="match status" value="6"/>
</dbReference>
<comment type="function">
    <text evidence="22">Cell-surface glycoprotein having a role in immunoadhesion. Mediates in the adhesion of blood neutrophils in cytokine-activated endothelium through interaction with SELPLG/PSGL1. May have a role in capillary morphogenesis.</text>
</comment>
<dbReference type="SMART" id="SM00179">
    <property type="entry name" value="EGF_CA"/>
    <property type="match status" value="1"/>
</dbReference>
<dbReference type="GO" id="GO:0030029">
    <property type="term" value="P:actin filament-based process"/>
    <property type="evidence" value="ECO:0007669"/>
    <property type="project" value="Ensembl"/>
</dbReference>
<keyword evidence="3" id="KW-1003">Cell membrane</keyword>
<dbReference type="PROSITE" id="PS00615">
    <property type="entry name" value="C_TYPE_LECTIN_1"/>
    <property type="match status" value="1"/>
</dbReference>
<dbReference type="PANTHER" id="PTHR19325">
    <property type="entry name" value="COMPLEMENT COMPONENT-RELATED SUSHI DOMAIN-CONTAINING"/>
    <property type="match status" value="1"/>
</dbReference>
<dbReference type="FunFam" id="2.10.70.10:FF:000001">
    <property type="entry name" value="Selectin P"/>
    <property type="match status" value="5"/>
</dbReference>
<feature type="transmembrane region" description="Helical" evidence="25">
    <location>
        <begin position="12"/>
        <end position="30"/>
    </location>
</feature>
<dbReference type="GO" id="GO:0043274">
    <property type="term" value="F:phospholipase binding"/>
    <property type="evidence" value="ECO:0007669"/>
    <property type="project" value="Ensembl"/>
</dbReference>
<evidence type="ECO:0000256" key="10">
    <source>
        <dbReference type="ARBA" id="ARBA00022737"/>
    </source>
</evidence>
<evidence type="ECO:0000256" key="21">
    <source>
        <dbReference type="ARBA" id="ARBA00043124"/>
    </source>
</evidence>
<dbReference type="GO" id="GO:0002687">
    <property type="term" value="P:positive regulation of leukocyte migration"/>
    <property type="evidence" value="ECO:0007669"/>
    <property type="project" value="Ensembl"/>
</dbReference>
<evidence type="ECO:0000256" key="23">
    <source>
        <dbReference type="PROSITE-ProRule" id="PRU00076"/>
    </source>
</evidence>
<feature type="disulfide bond" evidence="24">
    <location>
        <begin position="468"/>
        <end position="495"/>
    </location>
</feature>
<dbReference type="GO" id="GO:0048471">
    <property type="term" value="C:perinuclear region of cytoplasm"/>
    <property type="evidence" value="ECO:0007669"/>
    <property type="project" value="Ensembl"/>
</dbReference>
<dbReference type="Pfam" id="PF00008">
    <property type="entry name" value="EGF"/>
    <property type="match status" value="1"/>
</dbReference>
<evidence type="ECO:0000259" key="26">
    <source>
        <dbReference type="PROSITE" id="PS50026"/>
    </source>
</evidence>
<dbReference type="SMART" id="SM00032">
    <property type="entry name" value="CCP"/>
    <property type="match status" value="6"/>
</dbReference>
<dbReference type="GO" id="GO:0004888">
    <property type="term" value="F:transmembrane signaling receptor activity"/>
    <property type="evidence" value="ECO:0007669"/>
    <property type="project" value="Ensembl"/>
</dbReference>
<keyword evidence="13 25" id="KW-1133">Transmembrane helix</keyword>
<organism evidence="29 30">
    <name type="scientific">Nannospalax galili</name>
    <name type="common">Northern Israeli blind subterranean mole rat</name>
    <name type="synonym">Spalax galili</name>
    <dbReference type="NCBI Taxonomy" id="1026970"/>
    <lineage>
        <taxon>Eukaryota</taxon>
        <taxon>Metazoa</taxon>
        <taxon>Chordata</taxon>
        <taxon>Craniata</taxon>
        <taxon>Vertebrata</taxon>
        <taxon>Euteleostomi</taxon>
        <taxon>Mammalia</taxon>
        <taxon>Eutheria</taxon>
        <taxon>Euarchontoglires</taxon>
        <taxon>Glires</taxon>
        <taxon>Rodentia</taxon>
        <taxon>Myomorpha</taxon>
        <taxon>Muroidea</taxon>
        <taxon>Spalacidae</taxon>
        <taxon>Spalacinae</taxon>
        <taxon>Nannospalax</taxon>
    </lineage>
</organism>
<feature type="domain" description="Sushi" evidence="28">
    <location>
        <begin position="435"/>
        <end position="497"/>
    </location>
</feature>
<evidence type="ECO:0000256" key="11">
    <source>
        <dbReference type="ARBA" id="ARBA00022837"/>
    </source>
</evidence>
<feature type="disulfide bond" evidence="24">
    <location>
        <begin position="342"/>
        <end position="369"/>
    </location>
</feature>
<gene>
    <name evidence="29" type="primary">Sele</name>
</gene>
<evidence type="ECO:0000313" key="29">
    <source>
        <dbReference type="Ensembl" id="ENSNGAP00000015030.1"/>
    </source>
</evidence>
<dbReference type="GO" id="GO:0002092">
    <property type="term" value="P:positive regulation of receptor internalization"/>
    <property type="evidence" value="ECO:0007669"/>
    <property type="project" value="Ensembl"/>
</dbReference>
<keyword evidence="12" id="KW-0130">Cell adhesion</keyword>
<dbReference type="InterPro" id="IPR050350">
    <property type="entry name" value="Compl-Cell_Adhes-Reg"/>
</dbReference>
<evidence type="ECO:0000256" key="16">
    <source>
        <dbReference type="ARBA" id="ARBA00023180"/>
    </source>
</evidence>
<evidence type="ECO:0000256" key="13">
    <source>
        <dbReference type="ARBA" id="ARBA00022989"/>
    </source>
</evidence>
<feature type="disulfide bond" evidence="24">
    <location>
        <begin position="527"/>
        <end position="554"/>
    </location>
</feature>
<dbReference type="GO" id="GO:0070492">
    <property type="term" value="F:oligosaccharide binding"/>
    <property type="evidence" value="ECO:0007669"/>
    <property type="project" value="Ensembl"/>
</dbReference>
<dbReference type="Ensembl" id="ENSNGAT00000020630.1">
    <property type="protein sequence ID" value="ENSNGAP00000015030.1"/>
    <property type="gene ID" value="ENSNGAG00000016163.1"/>
</dbReference>
<evidence type="ECO:0000256" key="15">
    <source>
        <dbReference type="ARBA" id="ARBA00023157"/>
    </source>
</evidence>
<evidence type="ECO:0000313" key="30">
    <source>
        <dbReference type="Proteomes" id="UP000694381"/>
    </source>
</evidence>
<comment type="similarity">
    <text evidence="2">Belongs to the selectin/LECAM family.</text>
</comment>
<dbReference type="Pfam" id="PF00059">
    <property type="entry name" value="Lectin_C"/>
    <property type="match status" value="1"/>
</dbReference>
<sequence length="618" mass="67631">VVAPGAMIAAQFLSALAIVFLIGESGAWYYNASTKLMTYDEASAYCQEKYTHLVAIQNKEEIEYLNFTLSYSPSYYWIGIRKVNNVWIWVGTQKPLTEEAKNWAPGEPNNKRNNEDCVEIYIQRPHDSGMWNDERCDKKKLALCYTASCTHASCSSHGECIETINSYTCKCYPGFSGHNCEQVVTCKAQEQPEHGSLNCTHPFGNFSYNSSCSFSCERGYLPSSMETTLRCMSSGEWSASAPACHVVECEALTHPANGVRKCSPNPESFPWNATCAFDCEEGYKLIGAQNLQCTSSGNWDNKKPVCKAVTCDAIQQPQHGSVSCNHSEAGEFAFKSSCSFSCAESFVLQGAAQVECNVQGLWTPQIPVCKAFQCEALSRPQRGYMKCLHSASGMFPSGSTCEFFCDQGFELKGSKRLQCGPRGEWDGKKPTCVAVKCDAVSQPQNGSMKCVHAATGEFTYKSSCAFHCEEGFKLHGSVQLECTAHGQWTQEVPSCQVVQCSSLDVPGKINMSCIGAPVFGTVCEFACPEEWILNGSAALTCGATGHWSGMLPTCEAPIKPVLPLAAALSTAGTSLLAMSSFLFWLLKYFRKKAKKFVPASSCQSLESYGNYQIPSHFT</sequence>
<dbReference type="Gene3D" id="2.10.70.10">
    <property type="entry name" value="Complement Module, domain 1"/>
    <property type="match status" value="6"/>
</dbReference>
<evidence type="ECO:0000256" key="25">
    <source>
        <dbReference type="SAM" id="Phobius"/>
    </source>
</evidence>
<dbReference type="CDD" id="cd03592">
    <property type="entry name" value="CLECT_selectins_like"/>
    <property type="match status" value="1"/>
</dbReference>
<dbReference type="Gene3D" id="3.10.100.10">
    <property type="entry name" value="Mannose-Binding Protein A, subunit A"/>
    <property type="match status" value="1"/>
</dbReference>
<dbReference type="GO" id="GO:0005905">
    <property type="term" value="C:clathrin-coated pit"/>
    <property type="evidence" value="ECO:0007669"/>
    <property type="project" value="Ensembl"/>
</dbReference>
<dbReference type="PROSITE" id="PS01186">
    <property type="entry name" value="EGF_2"/>
    <property type="match status" value="1"/>
</dbReference>
<dbReference type="PRINTS" id="PR00343">
    <property type="entry name" value="SELECTIN"/>
</dbReference>
<dbReference type="InterPro" id="IPR001881">
    <property type="entry name" value="EGF-like_Ca-bd_dom"/>
</dbReference>
<evidence type="ECO:0000259" key="27">
    <source>
        <dbReference type="PROSITE" id="PS50041"/>
    </source>
</evidence>
<dbReference type="AlphaFoldDB" id="A0A8C6R9I7"/>
<dbReference type="InterPro" id="IPR018378">
    <property type="entry name" value="C-type_lectin_CS"/>
</dbReference>
<dbReference type="InterPro" id="IPR016186">
    <property type="entry name" value="C-type_lectin-like/link_sf"/>
</dbReference>
<accession>A0A8C6R9I7</accession>
<evidence type="ECO:0000256" key="6">
    <source>
        <dbReference type="ARBA" id="ARBA00022692"/>
    </source>
</evidence>
<feature type="disulfide bond" evidence="24">
    <location>
        <begin position="405"/>
        <end position="432"/>
    </location>
</feature>
<evidence type="ECO:0000256" key="12">
    <source>
        <dbReference type="ARBA" id="ARBA00022889"/>
    </source>
</evidence>
<keyword evidence="9" id="KW-0430">Lectin</keyword>
<comment type="subcellular location">
    <subcellularLocation>
        <location evidence="1">Cell membrane</location>
        <topology evidence="1">Single-pass type I membrane protein</topology>
    </subcellularLocation>
</comment>
<dbReference type="GO" id="GO:0050901">
    <property type="term" value="P:leukocyte tethering or rolling"/>
    <property type="evidence" value="ECO:0007669"/>
    <property type="project" value="Ensembl"/>
</dbReference>
<evidence type="ECO:0000256" key="7">
    <source>
        <dbReference type="ARBA" id="ARBA00022723"/>
    </source>
</evidence>
<feature type="domain" description="Sushi" evidence="28">
    <location>
        <begin position="498"/>
        <end position="556"/>
    </location>
</feature>
<feature type="domain" description="EGF-like" evidence="26">
    <location>
        <begin position="145"/>
        <end position="181"/>
    </location>
</feature>
<keyword evidence="16" id="KW-0325">Glycoprotein</keyword>
<evidence type="ECO:0000256" key="20">
    <source>
        <dbReference type="ARBA" id="ARBA00042113"/>
    </source>
</evidence>
<evidence type="ECO:0000256" key="2">
    <source>
        <dbReference type="ARBA" id="ARBA00007360"/>
    </source>
</evidence>
<dbReference type="GO" id="GO:0007200">
    <property type="term" value="P:phospholipase C-activating G protein-coupled receptor signaling pathway"/>
    <property type="evidence" value="ECO:0007669"/>
    <property type="project" value="Ensembl"/>
</dbReference>
<dbReference type="InterPro" id="IPR016187">
    <property type="entry name" value="CTDL_fold"/>
</dbReference>
<feature type="domain" description="Sushi" evidence="28">
    <location>
        <begin position="247"/>
        <end position="308"/>
    </location>
</feature>
<dbReference type="GO" id="GO:0033691">
    <property type="term" value="F:sialic acid binding"/>
    <property type="evidence" value="ECO:0007669"/>
    <property type="project" value="Ensembl"/>
</dbReference>
<dbReference type="InterPro" id="IPR035976">
    <property type="entry name" value="Sushi/SCR/CCP_sf"/>
</dbReference>
<evidence type="ECO:0000259" key="28">
    <source>
        <dbReference type="PROSITE" id="PS50923"/>
    </source>
</evidence>
<dbReference type="GO" id="GO:0030863">
    <property type="term" value="C:cortical cytoskeleton"/>
    <property type="evidence" value="ECO:0007669"/>
    <property type="project" value="Ensembl"/>
</dbReference>
<keyword evidence="11" id="KW-0106">Calcium</keyword>
<dbReference type="SMART" id="SM00034">
    <property type="entry name" value="CLECT"/>
    <property type="match status" value="1"/>
</dbReference>
<dbReference type="GO" id="GO:0070555">
    <property type="term" value="P:response to interleukin-1"/>
    <property type="evidence" value="ECO:0007669"/>
    <property type="project" value="Ensembl"/>
</dbReference>
<dbReference type="Proteomes" id="UP000694381">
    <property type="component" value="Unassembled WGS sequence"/>
</dbReference>
<keyword evidence="10" id="KW-0677">Repeat</keyword>
<feature type="disulfide bond" evidence="24">
    <location>
        <begin position="279"/>
        <end position="306"/>
    </location>
</feature>
<keyword evidence="5 24" id="KW-0768">Sushi</keyword>
<evidence type="ECO:0000256" key="5">
    <source>
        <dbReference type="ARBA" id="ARBA00022659"/>
    </source>
</evidence>
<feature type="domain" description="Sushi" evidence="28">
    <location>
        <begin position="372"/>
        <end position="434"/>
    </location>
</feature>
<dbReference type="GO" id="GO:0007157">
    <property type="term" value="P:heterophilic cell-cell adhesion via plasma membrane cell adhesion molecules"/>
    <property type="evidence" value="ECO:0007669"/>
    <property type="project" value="Ensembl"/>
</dbReference>
<keyword evidence="30" id="KW-1185">Reference proteome</keyword>
<dbReference type="SUPFAM" id="SSF57535">
    <property type="entry name" value="Complement control module/SCR domain"/>
    <property type="match status" value="6"/>
</dbReference>
<protein>
    <recommendedName>
        <fullName evidence="18">E-selectin</fullName>
    </recommendedName>
    <alternativeName>
        <fullName evidence="19">CD62 antigen-like family member E</fullName>
    </alternativeName>
    <alternativeName>
        <fullName evidence="20">Endothelial leukocyte adhesion molecule 1</fullName>
    </alternativeName>
    <alternativeName>
        <fullName evidence="21">Leukocyte-endothelial cell adhesion molecule 2</fullName>
    </alternativeName>
</protein>
<name>A0A8C6R9I7_NANGA</name>
<reference evidence="29" key="1">
    <citation type="submission" date="2025-08" db="UniProtKB">
        <authorList>
            <consortium name="Ensembl"/>
        </authorList>
    </citation>
    <scope>IDENTIFICATION</scope>
</reference>
<dbReference type="OMA" id="FSYGNTC"/>
<feature type="domain" description="Sushi" evidence="28">
    <location>
        <begin position="322"/>
        <end position="371"/>
    </location>
</feature>
<evidence type="ECO:0000256" key="17">
    <source>
        <dbReference type="ARBA" id="ARBA00038738"/>
    </source>
</evidence>
<dbReference type="FunFam" id="2.10.25.10:FF:000176">
    <property type="entry name" value="Selectin P"/>
    <property type="match status" value="1"/>
</dbReference>
<dbReference type="PROSITE" id="PS00022">
    <property type="entry name" value="EGF_1"/>
    <property type="match status" value="1"/>
</dbReference>
<evidence type="ECO:0000256" key="18">
    <source>
        <dbReference type="ARBA" id="ARBA00040812"/>
    </source>
</evidence>
<evidence type="ECO:0000256" key="4">
    <source>
        <dbReference type="ARBA" id="ARBA00022536"/>
    </source>
</evidence>
<evidence type="ECO:0000256" key="1">
    <source>
        <dbReference type="ARBA" id="ARBA00004251"/>
    </source>
</evidence>
<comment type="subunit">
    <text evidence="17">Interacts with SELPLG/PSGL1 and PODXL2 through the sialyl Lewis X epitope. SELPLG sulfation appears not to be required for this interaction.</text>
</comment>
<keyword evidence="7" id="KW-0479">Metal-binding</keyword>
<dbReference type="CDD" id="cd00054">
    <property type="entry name" value="EGF_CA"/>
    <property type="match status" value="1"/>
</dbReference>
<dbReference type="SUPFAM" id="SSF56436">
    <property type="entry name" value="C-type lectin-like"/>
    <property type="match status" value="1"/>
</dbReference>
<keyword evidence="6 25" id="KW-0812">Transmembrane</keyword>
<comment type="caution">
    <text evidence="23">Lacks conserved residue(s) required for the propagation of feature annotation.</text>
</comment>
<keyword evidence="4 23" id="KW-0245">EGF-like domain</keyword>
<evidence type="ECO:0000256" key="9">
    <source>
        <dbReference type="ARBA" id="ARBA00022734"/>
    </source>
</evidence>
<evidence type="ECO:0000256" key="14">
    <source>
        <dbReference type="ARBA" id="ARBA00023136"/>
    </source>
</evidence>
<dbReference type="InterPro" id="IPR000436">
    <property type="entry name" value="Sushi_SCR_CCP_dom"/>
</dbReference>
<dbReference type="GO" id="GO:0005615">
    <property type="term" value="C:extracellular space"/>
    <property type="evidence" value="ECO:0007669"/>
    <property type="project" value="Ensembl"/>
</dbReference>
<dbReference type="GO" id="GO:0005901">
    <property type="term" value="C:caveola"/>
    <property type="evidence" value="ECO:0007669"/>
    <property type="project" value="Ensembl"/>
</dbReference>
<dbReference type="InterPro" id="IPR001304">
    <property type="entry name" value="C-type_lectin-like"/>
</dbReference>
<feature type="domain" description="C-type lectin" evidence="27">
    <location>
        <begin position="25"/>
        <end position="145"/>
    </location>
</feature>
<dbReference type="PROSITE" id="PS50026">
    <property type="entry name" value="EGF_3"/>
    <property type="match status" value="1"/>
</dbReference>
<dbReference type="FunFam" id="3.10.100.10:FF:000007">
    <property type="entry name" value="L-selectin"/>
    <property type="match status" value="1"/>
</dbReference>
<dbReference type="InterPro" id="IPR002396">
    <property type="entry name" value="Selectin_superfamily"/>
</dbReference>
<keyword evidence="14 25" id="KW-0472">Membrane</keyword>